<accession>A0A0D2F5R2</accession>
<evidence type="ECO:0000313" key="2">
    <source>
        <dbReference type="EMBL" id="KIW63248.1"/>
    </source>
</evidence>
<keyword evidence="1" id="KW-0732">Signal</keyword>
<dbReference type="Proteomes" id="UP000054266">
    <property type="component" value="Unassembled WGS sequence"/>
</dbReference>
<evidence type="ECO:0008006" key="4">
    <source>
        <dbReference type="Google" id="ProtNLM"/>
    </source>
</evidence>
<gene>
    <name evidence="2" type="ORF">PV04_10110</name>
</gene>
<evidence type="ECO:0000256" key="1">
    <source>
        <dbReference type="SAM" id="SignalP"/>
    </source>
</evidence>
<feature type="signal peptide" evidence="1">
    <location>
        <begin position="1"/>
        <end position="24"/>
    </location>
</feature>
<protein>
    <recommendedName>
        <fullName evidence="4">Ubiquitin 3 binding protein But2 C-terminal domain-containing protein</fullName>
    </recommendedName>
</protein>
<keyword evidence="3" id="KW-1185">Reference proteome</keyword>
<dbReference type="HOGENOM" id="CLU_102254_0_0_1"/>
<dbReference type="AlphaFoldDB" id="A0A0D2F5R2"/>
<sequence>MLSLSRTTVALIATIVGGTHVARASPTSTWSDTSPSLCQFFSSIPGVDPTDTRTMTLPPCPSSLVSVSYTIPPPAGQTTPAVPSPESQDGGAAATICQFYSSIPGVDPTDAATMTLPPCPSSLVSFSYTIPPPAAQTTPATPSPGTVCQFYSSVDGLQSPIAPETTLTLPPCPSSLQHVTYTYQAPVGAAATTTSAVLEAVSTTAVSTATYSGLAPRHGVDGSVLGGALAVLAAAIM</sequence>
<proteinExistence type="predicted"/>
<feature type="chain" id="PRO_5002241681" description="Ubiquitin 3 binding protein But2 C-terminal domain-containing protein" evidence="1">
    <location>
        <begin position="25"/>
        <end position="237"/>
    </location>
</feature>
<name>A0A0D2F5R2_9EURO</name>
<organism evidence="2 3">
    <name type="scientific">Phialophora macrospora</name>
    <dbReference type="NCBI Taxonomy" id="1851006"/>
    <lineage>
        <taxon>Eukaryota</taxon>
        <taxon>Fungi</taxon>
        <taxon>Dikarya</taxon>
        <taxon>Ascomycota</taxon>
        <taxon>Pezizomycotina</taxon>
        <taxon>Eurotiomycetes</taxon>
        <taxon>Chaetothyriomycetidae</taxon>
        <taxon>Chaetothyriales</taxon>
        <taxon>Herpotrichiellaceae</taxon>
        <taxon>Phialophora</taxon>
    </lineage>
</organism>
<dbReference type="EMBL" id="KN846962">
    <property type="protein sequence ID" value="KIW63248.1"/>
    <property type="molecule type" value="Genomic_DNA"/>
</dbReference>
<reference evidence="2 3" key="1">
    <citation type="submission" date="2015-01" db="EMBL/GenBank/DDBJ databases">
        <title>The Genome Sequence of Capronia semiimmersa CBS27337.</title>
        <authorList>
            <consortium name="The Broad Institute Genomics Platform"/>
            <person name="Cuomo C."/>
            <person name="de Hoog S."/>
            <person name="Gorbushina A."/>
            <person name="Stielow B."/>
            <person name="Teixiera M."/>
            <person name="Abouelleil A."/>
            <person name="Chapman S.B."/>
            <person name="Priest M."/>
            <person name="Young S.K."/>
            <person name="Wortman J."/>
            <person name="Nusbaum C."/>
            <person name="Birren B."/>
        </authorList>
    </citation>
    <scope>NUCLEOTIDE SEQUENCE [LARGE SCALE GENOMIC DNA]</scope>
    <source>
        <strain evidence="2 3">CBS 27337</strain>
    </source>
</reference>
<evidence type="ECO:0000313" key="3">
    <source>
        <dbReference type="Proteomes" id="UP000054266"/>
    </source>
</evidence>